<evidence type="ECO:0000256" key="2">
    <source>
        <dbReference type="ARBA" id="ARBA00022490"/>
    </source>
</evidence>
<name>A9PHS3_POPTR</name>
<dbReference type="Pfam" id="PF01399">
    <property type="entry name" value="PCI"/>
    <property type="match status" value="1"/>
</dbReference>
<dbReference type="Proteomes" id="UP000006729">
    <property type="component" value="Chromosome 4"/>
</dbReference>
<dbReference type="Gramene" id="Potri.004G116700.1.v4.1">
    <property type="protein sequence ID" value="Potri.004G116700.1.v4.1"/>
    <property type="gene ID" value="Potri.004G116700.v4.1"/>
</dbReference>
<dbReference type="GO" id="GO:0002183">
    <property type="term" value="P:cytoplasmic translational initiation"/>
    <property type="evidence" value="ECO:0000318"/>
    <property type="project" value="GO_Central"/>
</dbReference>
<evidence type="ECO:0000313" key="9">
    <source>
        <dbReference type="Proteomes" id="UP000006729"/>
    </source>
</evidence>
<dbReference type="PANTHER" id="PTHR15350">
    <property type="entry name" value="COP9 SIGNALOSOME COMPLEX SUBUNIT 7/DENDRITIC CELL PROTEIN GA17"/>
    <property type="match status" value="1"/>
</dbReference>
<comment type="subcellular location">
    <subcellularLocation>
        <location evidence="5">Cytoplasm</location>
    </subcellularLocation>
</comment>
<dbReference type="OrthoDB" id="10267031at2759"/>
<comment type="subunit">
    <text evidence="5">Component of the eukaryotic translation initiation factor 3 (eIF-3) complex.</text>
</comment>
<dbReference type="GO" id="GO:0003743">
    <property type="term" value="F:translation initiation factor activity"/>
    <property type="evidence" value="ECO:0007669"/>
    <property type="project" value="UniProtKB-UniRule"/>
</dbReference>
<reference evidence="7" key="2">
    <citation type="journal article" date="2008" name="BMC Genomics">
        <title>Analysis of 4,664 high-quality sequence-finished poplar full-length cDNA clones and their utility for the discovery of genes responding to insect feeding.</title>
        <authorList>
            <person name="Ralph S.G."/>
            <person name="Chun H.J."/>
            <person name="Cooper D."/>
            <person name="Kirkpatrick R."/>
            <person name="Kolosova N."/>
            <person name="Gunter L."/>
            <person name="Tuskan G.A."/>
            <person name="Douglas C.J."/>
            <person name="Holt R.A."/>
            <person name="Jones S.J."/>
            <person name="Marra M.A."/>
            <person name="Bohlmann J."/>
        </authorList>
    </citation>
    <scope>NUCLEOTIDE SEQUENCE</scope>
    <source>
        <tissue evidence="7">Young and mature leaves</tissue>
    </source>
</reference>
<gene>
    <name evidence="8" type="ORF">POPTR_004G116700</name>
</gene>
<dbReference type="KEGG" id="pop:18097693"/>
<dbReference type="InParanoid" id="A9PHS3"/>
<dbReference type="InterPro" id="IPR045237">
    <property type="entry name" value="COPS7/eIF3m"/>
</dbReference>
<feature type="domain" description="PCI" evidence="6">
    <location>
        <begin position="195"/>
        <end position="364"/>
    </location>
</feature>
<dbReference type="Pfam" id="PF18005">
    <property type="entry name" value="eIF3m_C_helix"/>
    <property type="match status" value="1"/>
</dbReference>
<keyword evidence="4 5" id="KW-0648">Protein biosynthesis</keyword>
<evidence type="ECO:0000256" key="5">
    <source>
        <dbReference type="HAMAP-Rule" id="MF_03012"/>
    </source>
</evidence>
<protein>
    <recommendedName>
        <fullName evidence="5">Eukaryotic translation initiation factor 3 subunit M</fullName>
        <shortName evidence="5">eIF3m</shortName>
    </recommendedName>
</protein>
<sequence>MTTVVPTSEEDPALSVVRFTSELSWSDAGPEVAEQQVSRLCVEAQECMVRNRWLDLTSLMLTSADIVFSNSKVSEKDLECIFTVICNLVTKSESPDEELEMAKLICTKIIQQPSDKPVLRLKILFNLYNLLDNVYCRFYVYMKALNLAMSGKVTEHIIPSCKKIDSFLKEWNLEVQDQRELFLCVANALKDSKSSAKDSFKFLTRYLATFSGEDAYKMGEAKDEAARTIIDFVKAPDMFQCDLLDMPAVAQLEKDAKYALVYQLLKIFLTLRLDAYLEFQAVNSALLKSYGLVHEDCIAKMRLISLVDLASHESGRIPYTLIKDTLRINDDEVELWVVKALTSKLIACKMDQMNQVVLVSSCTERVFGRQQWGVLRTKLGTWRDNIGNVINTIQANKITEDSSQAVQGLMIR</sequence>
<evidence type="ECO:0000256" key="3">
    <source>
        <dbReference type="ARBA" id="ARBA00022540"/>
    </source>
</evidence>
<dbReference type="GO" id="GO:0016282">
    <property type="term" value="C:eukaryotic 43S preinitiation complex"/>
    <property type="evidence" value="ECO:0007669"/>
    <property type="project" value="UniProtKB-UniRule"/>
</dbReference>
<dbReference type="ExpressionAtlas" id="A9PHS3">
    <property type="expression patterns" value="baseline and differential"/>
</dbReference>
<dbReference type="EMBL" id="CM009293">
    <property type="protein sequence ID" value="PNT40761.1"/>
    <property type="molecule type" value="Genomic_DNA"/>
</dbReference>
<organism evidence="7">
    <name type="scientific">Populus trichocarpa</name>
    <name type="common">Western balsam poplar</name>
    <name type="synonym">Populus balsamifera subsp. trichocarpa</name>
    <dbReference type="NCBI Taxonomy" id="3694"/>
    <lineage>
        <taxon>Eukaryota</taxon>
        <taxon>Viridiplantae</taxon>
        <taxon>Streptophyta</taxon>
        <taxon>Embryophyta</taxon>
        <taxon>Tracheophyta</taxon>
        <taxon>Spermatophyta</taxon>
        <taxon>Magnoliopsida</taxon>
        <taxon>eudicotyledons</taxon>
        <taxon>Gunneridae</taxon>
        <taxon>Pentapetalae</taxon>
        <taxon>rosids</taxon>
        <taxon>fabids</taxon>
        <taxon>Malpighiales</taxon>
        <taxon>Salicaceae</taxon>
        <taxon>Saliceae</taxon>
        <taxon>Populus</taxon>
    </lineage>
</organism>
<dbReference type="FunCoup" id="A9PHS3">
    <property type="interactions" value="6176"/>
</dbReference>
<dbReference type="PANTHER" id="PTHR15350:SF2">
    <property type="entry name" value="EUKARYOTIC TRANSLATION INITIATION FACTOR 3 SUBUNIT M"/>
    <property type="match status" value="1"/>
</dbReference>
<dbReference type="eggNOG" id="KOG2753">
    <property type="taxonomic scope" value="Eukaryota"/>
</dbReference>
<evidence type="ECO:0000256" key="4">
    <source>
        <dbReference type="ARBA" id="ARBA00022917"/>
    </source>
</evidence>
<reference evidence="8" key="3">
    <citation type="submission" date="2017-07" db="EMBL/GenBank/DDBJ databases">
        <title>WGS assembly of Populus trichocarpa.</title>
        <authorList>
            <person name="Tuskan G."/>
            <person name="Difazio S."/>
            <person name="Jansson S."/>
            <person name="Bohlmann J."/>
            <person name="Grigoriev I."/>
            <person name="Hellsten U."/>
            <person name="Putnam N."/>
            <person name="Ralph S."/>
            <person name="Rombauts S."/>
            <person name="Salamov A."/>
            <person name="Schein J."/>
            <person name="Sterck L."/>
            <person name="Aerts A."/>
            <person name="Bhalerao R."/>
            <person name="Bhalerao R."/>
            <person name="Blaudez D."/>
            <person name="Boerjan W."/>
            <person name="Brun A."/>
            <person name="Brunner A."/>
            <person name="Busov V."/>
            <person name="Campbell M."/>
            <person name="Carlson J."/>
            <person name="Chalot M."/>
            <person name="Chapman J."/>
            <person name="Chen G."/>
            <person name="Cooper D."/>
            <person name="Coutinho P."/>
            <person name="Couturier J."/>
            <person name="Covert S."/>
            <person name="Cronk Q."/>
            <person name="Cunningham R."/>
            <person name="Davis J."/>
            <person name="Degroeve S."/>
            <person name="Dejardin A."/>
            <person name="Depamphilis C."/>
            <person name="Detter J."/>
            <person name="Dirks B."/>
            <person name="Dubchak I."/>
            <person name="Duplessis S."/>
            <person name="Ehlting J."/>
            <person name="Ellis B."/>
            <person name="Gendler K."/>
            <person name="Goodstein D."/>
            <person name="Gribskov M."/>
            <person name="Grimwood J."/>
            <person name="Groover A."/>
            <person name="Gunter L."/>
            <person name="Hamberger B."/>
            <person name="Heinze B."/>
            <person name="Helariutta Y."/>
            <person name="Henrissat B."/>
            <person name="Holligan D."/>
            <person name="Holt R."/>
            <person name="Huang W."/>
            <person name="Islam-Faridi N."/>
            <person name="Jones S."/>
            <person name="Jones-Rhoades M."/>
            <person name="Jorgensen R."/>
            <person name="Joshi C."/>
            <person name="Kangasjarvi J."/>
            <person name="Karlsson J."/>
            <person name="Kelleher C."/>
            <person name="Kirkpatrick R."/>
            <person name="Kirst M."/>
            <person name="Kohler A."/>
            <person name="Kalluri U."/>
            <person name="Larimer F."/>
            <person name="Leebens-Mack J."/>
            <person name="Leple J."/>
            <person name="Locascio P."/>
            <person name="Lou Y."/>
            <person name="Lucas S."/>
            <person name="Martin F."/>
            <person name="Montanini B."/>
            <person name="Napoli C."/>
            <person name="Nelson D."/>
            <person name="Nelson C."/>
            <person name="Nieminen K."/>
            <person name="Nilsson O."/>
            <person name="Pereda V."/>
            <person name="Peter G."/>
            <person name="Philippe R."/>
            <person name="Pilate G."/>
            <person name="Poliakov A."/>
            <person name="Razumovskaya J."/>
            <person name="Richardson P."/>
            <person name="Rinaldi C."/>
            <person name="Ritland K."/>
            <person name="Rouze P."/>
            <person name="Ryaboy D."/>
            <person name="Schmutz J."/>
            <person name="Schrader J."/>
            <person name="Segerman B."/>
            <person name="Shin H."/>
            <person name="Siddiqui A."/>
            <person name="Sterky F."/>
            <person name="Terry A."/>
            <person name="Tsai C."/>
            <person name="Uberbacher E."/>
            <person name="Unneberg P."/>
            <person name="Vahala J."/>
            <person name="Wall K."/>
            <person name="Wessler S."/>
            <person name="Yang G."/>
            <person name="Yin T."/>
            <person name="Douglas C."/>
            <person name="Marra M."/>
            <person name="Sandberg G."/>
            <person name="Van De Peer Y."/>
            <person name="Rokhsar D."/>
        </authorList>
    </citation>
    <scope>NUCLEOTIDE SEQUENCE</scope>
    <source>
        <strain evidence="8">Nisqually-1</strain>
    </source>
</reference>
<evidence type="ECO:0000313" key="8">
    <source>
        <dbReference type="EMBL" id="PNT40761.1"/>
    </source>
</evidence>
<dbReference type="SMR" id="A9PHS3"/>
<comment type="function">
    <text evidence="5">Component of the eukaryotic translation initiation factor 3 (eIF-3) complex, which is involved in protein synthesis of a specialized repertoire of mRNAs and, together with other initiation factors, stimulates binding of mRNA and methionyl-tRNAi to the 40S ribosome. The eIF-3 complex specifically targets and initiates translation of a subset of mRNAs involved in cell proliferation.</text>
</comment>
<evidence type="ECO:0000313" key="7">
    <source>
        <dbReference type="EMBL" id="ABK95926.1"/>
    </source>
</evidence>
<keyword evidence="3 5" id="KW-0396">Initiation factor</keyword>
<dbReference type="HAMAP" id="MF_03012">
    <property type="entry name" value="eIF3m"/>
    <property type="match status" value="1"/>
</dbReference>
<dbReference type="OMA" id="FNDEHKG"/>
<dbReference type="GO" id="GO:0033290">
    <property type="term" value="C:eukaryotic 48S preinitiation complex"/>
    <property type="evidence" value="ECO:0007669"/>
    <property type="project" value="UniProtKB-UniRule"/>
</dbReference>
<dbReference type="EMBL" id="EF147928">
    <property type="protein sequence ID" value="ABK95926.1"/>
    <property type="molecule type" value="mRNA"/>
</dbReference>
<keyword evidence="9" id="KW-1185">Reference proteome</keyword>
<evidence type="ECO:0000259" key="6">
    <source>
        <dbReference type="PROSITE" id="PS50250"/>
    </source>
</evidence>
<dbReference type="SMART" id="SM00088">
    <property type="entry name" value="PINT"/>
    <property type="match status" value="1"/>
</dbReference>
<accession>A9PHS3</accession>
<dbReference type="STRING" id="3694.A9PHS3"/>
<proteinExistence type="evidence at transcript level"/>
<dbReference type="AlphaFoldDB" id="A9PHS3"/>
<reference evidence="8 9" key="1">
    <citation type="journal article" date="2006" name="Science">
        <title>The genome of black cottonwood, Populus trichocarpa (Torr. &amp; Gray).</title>
        <authorList>
            <person name="Tuskan G.A."/>
            <person name="Difazio S."/>
            <person name="Jansson S."/>
            <person name="Bohlmann J."/>
            <person name="Grigoriev I."/>
            <person name="Hellsten U."/>
            <person name="Putnam N."/>
            <person name="Ralph S."/>
            <person name="Rombauts S."/>
            <person name="Salamov A."/>
            <person name="Schein J."/>
            <person name="Sterck L."/>
            <person name="Aerts A."/>
            <person name="Bhalerao R.R."/>
            <person name="Bhalerao R.P."/>
            <person name="Blaudez D."/>
            <person name="Boerjan W."/>
            <person name="Brun A."/>
            <person name="Brunner A."/>
            <person name="Busov V."/>
            <person name="Campbell M."/>
            <person name="Carlson J."/>
            <person name="Chalot M."/>
            <person name="Chapman J."/>
            <person name="Chen G.L."/>
            <person name="Cooper D."/>
            <person name="Coutinho P.M."/>
            <person name="Couturier J."/>
            <person name="Covert S."/>
            <person name="Cronk Q."/>
            <person name="Cunningham R."/>
            <person name="Davis J."/>
            <person name="Degroeve S."/>
            <person name="Dejardin A."/>
            <person name="Depamphilis C."/>
            <person name="Detter J."/>
            <person name="Dirks B."/>
            <person name="Dubchak I."/>
            <person name="Duplessis S."/>
            <person name="Ehlting J."/>
            <person name="Ellis B."/>
            <person name="Gendler K."/>
            <person name="Goodstein D."/>
            <person name="Gribskov M."/>
            <person name="Grimwood J."/>
            <person name="Groover A."/>
            <person name="Gunter L."/>
            <person name="Hamberger B."/>
            <person name="Heinze B."/>
            <person name="Helariutta Y."/>
            <person name="Henrissat B."/>
            <person name="Holligan D."/>
            <person name="Holt R."/>
            <person name="Huang W."/>
            <person name="Islam-Faridi N."/>
            <person name="Jones S."/>
            <person name="Jones-Rhoades M."/>
            <person name="Jorgensen R."/>
            <person name="Joshi C."/>
            <person name="Kangasjarvi J."/>
            <person name="Karlsson J."/>
            <person name="Kelleher C."/>
            <person name="Kirkpatrick R."/>
            <person name="Kirst M."/>
            <person name="Kohler A."/>
            <person name="Kalluri U."/>
            <person name="Larimer F."/>
            <person name="Leebens-Mack J."/>
            <person name="Leple J.C."/>
            <person name="Locascio P."/>
            <person name="Lou Y."/>
            <person name="Lucas S."/>
            <person name="Martin F."/>
            <person name="Montanini B."/>
            <person name="Napoli C."/>
            <person name="Nelson D.R."/>
            <person name="Nelson C."/>
            <person name="Nieminen K."/>
            <person name="Nilsson O."/>
            <person name="Pereda V."/>
            <person name="Peter G."/>
            <person name="Philippe R."/>
            <person name="Pilate G."/>
            <person name="Poliakov A."/>
            <person name="Razumovskaya J."/>
            <person name="Richardson P."/>
            <person name="Rinaldi C."/>
            <person name="Ritland K."/>
            <person name="Rouze P."/>
            <person name="Ryaboy D."/>
            <person name="Schmutz J."/>
            <person name="Schrader J."/>
            <person name="Segerman B."/>
            <person name="Shin H."/>
            <person name="Siddiqui A."/>
            <person name="Sterky F."/>
            <person name="Terry A."/>
            <person name="Tsai C.J."/>
            <person name="Uberbacher E."/>
            <person name="Unneberg P."/>
            <person name="Vahala J."/>
            <person name="Wall K."/>
            <person name="Wessler S."/>
            <person name="Yang G."/>
            <person name="Yin T."/>
            <person name="Douglas C."/>
            <person name="Marra M."/>
            <person name="Sandberg G."/>
            <person name="Van de Peer Y."/>
            <person name="Rokhsar D."/>
        </authorList>
    </citation>
    <scope>NUCLEOTIDE SEQUENCE [LARGE SCALE GENOMIC DNA]</scope>
    <source>
        <strain evidence="9">cv. Nisqually</strain>
        <strain evidence="8">Nisqually-1</strain>
    </source>
</reference>
<keyword evidence="2 5" id="KW-0963">Cytoplasm</keyword>
<comment type="similarity">
    <text evidence="1">Belongs to the CSN7/EIF3M family. CSN7 subfamily.</text>
</comment>
<dbReference type="InterPro" id="IPR040750">
    <property type="entry name" value="eIF3m_C_helix"/>
</dbReference>
<dbReference type="GO" id="GO:0001732">
    <property type="term" value="P:formation of cytoplasmic translation initiation complex"/>
    <property type="evidence" value="ECO:0007669"/>
    <property type="project" value="UniProtKB-UniRule"/>
</dbReference>
<dbReference type="GO" id="GO:0005852">
    <property type="term" value="C:eukaryotic translation initiation factor 3 complex"/>
    <property type="evidence" value="ECO:0000318"/>
    <property type="project" value="GO_Central"/>
</dbReference>
<dbReference type="PROSITE" id="PS50250">
    <property type="entry name" value="PCI"/>
    <property type="match status" value="1"/>
</dbReference>
<comment type="similarity">
    <text evidence="5">Belongs to the eIF-3 subunit M family.</text>
</comment>
<dbReference type="InterPro" id="IPR000717">
    <property type="entry name" value="PCI_dom"/>
</dbReference>
<dbReference type="InterPro" id="IPR027528">
    <property type="entry name" value="eIF3m"/>
</dbReference>
<evidence type="ECO:0000256" key="1">
    <source>
        <dbReference type="ARBA" id="ARBA00008482"/>
    </source>
</evidence>
<dbReference type="HOGENOM" id="CLU_035254_2_0_1"/>
<dbReference type="GO" id="GO:0071541">
    <property type="term" value="C:eukaryotic translation initiation factor 3 complex, eIF3m"/>
    <property type="evidence" value="ECO:0007669"/>
    <property type="project" value="UniProtKB-UniRule"/>
</dbReference>